<dbReference type="Pfam" id="PF09424">
    <property type="entry name" value="YqeY"/>
    <property type="match status" value="1"/>
</dbReference>
<proteinExistence type="predicted"/>
<dbReference type="EMBL" id="AASE01000018">
    <property type="protein sequence ID" value="EAT58500.1"/>
    <property type="molecule type" value="Genomic_DNA"/>
</dbReference>
<dbReference type="InterPro" id="IPR023168">
    <property type="entry name" value="GatB_Yqey_C_2"/>
</dbReference>
<dbReference type="SUPFAM" id="SSF89095">
    <property type="entry name" value="GatB/YqeY motif"/>
    <property type="match status" value="1"/>
</dbReference>
<reference evidence="1 2" key="2">
    <citation type="submission" date="2006-07" db="EMBL/GenBank/DDBJ databases">
        <title>Sequencing of the draft genome and assembly of Chlorobium ferroxidans DSM 13031.</title>
        <authorList>
            <consortium name="US DOE Joint Genome Institute (JGI-PGF)"/>
            <person name="Copeland A."/>
            <person name="Lucas S."/>
            <person name="Lapidus A."/>
            <person name="Barry K."/>
            <person name="Glavina del Rio T."/>
            <person name="Dalin E."/>
            <person name="Tice H."/>
            <person name="Bruce D."/>
            <person name="Pitluck S."/>
            <person name="Richardson P."/>
        </authorList>
    </citation>
    <scope>NUCLEOTIDE SEQUENCE [LARGE SCALE GENOMIC DNA]</scope>
    <source>
        <strain evidence="1 2">DSM 13031</strain>
    </source>
</reference>
<keyword evidence="2" id="KW-1185">Reference proteome</keyword>
<evidence type="ECO:0000313" key="2">
    <source>
        <dbReference type="Proteomes" id="UP000004162"/>
    </source>
</evidence>
<reference evidence="1 2" key="1">
    <citation type="submission" date="2006-07" db="EMBL/GenBank/DDBJ databases">
        <title>Annotation of the draft genome assembly of Chlorobium ferroxidans DSM 13031.</title>
        <authorList>
            <consortium name="US DOE Joint Genome Institute (JGI-ORNL)"/>
            <person name="Larimer F."/>
            <person name="Land M."/>
            <person name="Hauser L."/>
        </authorList>
    </citation>
    <scope>NUCLEOTIDE SEQUENCE [LARGE SCALE GENOMIC DNA]</scope>
    <source>
        <strain evidence="1 2">DSM 13031</strain>
    </source>
</reference>
<evidence type="ECO:0000313" key="1">
    <source>
        <dbReference type="EMBL" id="EAT58500.1"/>
    </source>
</evidence>
<dbReference type="Gene3D" id="1.10.1510.10">
    <property type="entry name" value="Uncharacterised protein YqeY/AIM41 PF09424, N-terminal domain"/>
    <property type="match status" value="1"/>
</dbReference>
<dbReference type="Gene3D" id="1.10.10.410">
    <property type="match status" value="1"/>
</dbReference>
<dbReference type="InterPro" id="IPR019004">
    <property type="entry name" value="YqeY/Aim41"/>
</dbReference>
<dbReference type="PANTHER" id="PTHR28055:SF1">
    <property type="entry name" value="ALTERED INHERITANCE OF MITOCHONDRIA PROTEIN 41, MITOCHONDRIAL"/>
    <property type="match status" value="1"/>
</dbReference>
<organism evidence="1 2">
    <name type="scientific">Chlorobium ferrooxidans DSM 13031</name>
    <dbReference type="NCBI Taxonomy" id="377431"/>
    <lineage>
        <taxon>Bacteria</taxon>
        <taxon>Pseudomonadati</taxon>
        <taxon>Chlorobiota</taxon>
        <taxon>Chlorobiia</taxon>
        <taxon>Chlorobiales</taxon>
        <taxon>Chlorobiaceae</taxon>
        <taxon>Chlorobium/Pelodictyon group</taxon>
        <taxon>Chlorobium</taxon>
    </lineage>
</organism>
<dbReference type="AlphaFoldDB" id="Q0YQC7"/>
<dbReference type="PANTHER" id="PTHR28055">
    <property type="entry name" value="ALTERED INHERITANCE OF MITOCHONDRIA PROTEIN 41, MITOCHONDRIAL"/>
    <property type="match status" value="1"/>
</dbReference>
<dbReference type="InterPro" id="IPR042184">
    <property type="entry name" value="YqeY/Aim41_N"/>
</dbReference>
<dbReference type="InterPro" id="IPR003789">
    <property type="entry name" value="Asn/Gln_tRNA_amidoTrase-B-like"/>
</dbReference>
<gene>
    <name evidence="1" type="ORF">CferDRAFT_1076</name>
</gene>
<accession>Q0YQC7</accession>
<sequence length="175" mass="19586">MGKHHFFLYFQILLVEYNPLKTTMSLKETIDRDLKESLKSGAKDRLNAIRSIRAALLEKEVSIRVAGKALLTDEQEIEVLVSLAKKRRDAIEQFTAGNRPDLAETEQSELKVIEEYLPEPVSDDEIERIIKEIVAKTGASSMKDIGRVMGESMKALKGKADGTKVQQIVKSLLSA</sequence>
<name>Q0YQC7_9CHLB</name>
<protein>
    <submittedName>
        <fullName evidence="1">GatB/Yqey</fullName>
    </submittedName>
</protein>
<dbReference type="GO" id="GO:0016884">
    <property type="term" value="F:carbon-nitrogen ligase activity, with glutamine as amido-N-donor"/>
    <property type="evidence" value="ECO:0007669"/>
    <property type="project" value="InterPro"/>
</dbReference>
<dbReference type="Proteomes" id="UP000004162">
    <property type="component" value="Unassembled WGS sequence"/>
</dbReference>
<comment type="caution">
    <text evidence="1">The sequence shown here is derived from an EMBL/GenBank/DDBJ whole genome shotgun (WGS) entry which is preliminary data.</text>
</comment>